<evidence type="ECO:0000313" key="4">
    <source>
        <dbReference type="EMBL" id="KAL0952970.1"/>
    </source>
</evidence>
<keyword evidence="2" id="KW-0472">Membrane</keyword>
<feature type="region of interest" description="Disordered" evidence="1">
    <location>
        <begin position="298"/>
        <end position="327"/>
    </location>
</feature>
<proteinExistence type="predicted"/>
<keyword evidence="2" id="KW-0812">Transmembrane</keyword>
<reference evidence="5" key="1">
    <citation type="submission" date="2024-06" db="EMBL/GenBank/DDBJ databases">
        <title>Multi-omics analyses provide insights into the biosynthesis of the anticancer antibiotic pleurotin in Hohenbuehelia grisea.</title>
        <authorList>
            <person name="Weaver J.A."/>
            <person name="Alberti F."/>
        </authorList>
    </citation>
    <scope>NUCLEOTIDE SEQUENCE [LARGE SCALE GENOMIC DNA]</scope>
    <source>
        <strain evidence="5">T-177</strain>
    </source>
</reference>
<name>A0ABR3JBA9_9AGAR</name>
<feature type="domain" description="DUF6534" evidence="3">
    <location>
        <begin position="175"/>
        <end position="262"/>
    </location>
</feature>
<comment type="caution">
    <text evidence="4">The sequence shown here is derived from an EMBL/GenBank/DDBJ whole genome shotgun (WGS) entry which is preliminary data.</text>
</comment>
<accession>A0ABR3JBA9</accession>
<evidence type="ECO:0000256" key="1">
    <source>
        <dbReference type="SAM" id="MobiDB-lite"/>
    </source>
</evidence>
<organism evidence="4 5">
    <name type="scientific">Hohenbuehelia grisea</name>
    <dbReference type="NCBI Taxonomy" id="104357"/>
    <lineage>
        <taxon>Eukaryota</taxon>
        <taxon>Fungi</taxon>
        <taxon>Dikarya</taxon>
        <taxon>Basidiomycota</taxon>
        <taxon>Agaricomycotina</taxon>
        <taxon>Agaricomycetes</taxon>
        <taxon>Agaricomycetidae</taxon>
        <taxon>Agaricales</taxon>
        <taxon>Pleurotineae</taxon>
        <taxon>Pleurotaceae</taxon>
        <taxon>Hohenbuehelia</taxon>
    </lineage>
</organism>
<feature type="transmembrane region" description="Helical" evidence="2">
    <location>
        <begin position="20"/>
        <end position="42"/>
    </location>
</feature>
<gene>
    <name evidence="4" type="ORF">HGRIS_007181</name>
</gene>
<dbReference type="Pfam" id="PF20152">
    <property type="entry name" value="DUF6534"/>
    <property type="match status" value="1"/>
</dbReference>
<feature type="transmembrane region" description="Helical" evidence="2">
    <location>
        <begin position="202"/>
        <end position="231"/>
    </location>
</feature>
<dbReference type="PANTHER" id="PTHR40465:SF1">
    <property type="entry name" value="DUF6534 DOMAIN-CONTAINING PROTEIN"/>
    <property type="match status" value="1"/>
</dbReference>
<feature type="transmembrane region" description="Helical" evidence="2">
    <location>
        <begin position="54"/>
        <end position="78"/>
    </location>
</feature>
<evidence type="ECO:0000313" key="5">
    <source>
        <dbReference type="Proteomes" id="UP001556367"/>
    </source>
</evidence>
<evidence type="ECO:0000259" key="3">
    <source>
        <dbReference type="Pfam" id="PF20152"/>
    </source>
</evidence>
<dbReference type="Proteomes" id="UP001556367">
    <property type="component" value="Unassembled WGS sequence"/>
</dbReference>
<evidence type="ECO:0000256" key="2">
    <source>
        <dbReference type="SAM" id="Phobius"/>
    </source>
</evidence>
<feature type="transmembrane region" description="Helical" evidence="2">
    <location>
        <begin position="237"/>
        <end position="257"/>
    </location>
</feature>
<sequence length="327" mass="36147">MTSASVPLQLKSLDDTFGAGFIGALVTGVLYGITTLQTYFYYVSYPKDSRNLKLLVSVIWFLDTVHFGFVCHTMYWYLVTNFANPPALAIGNWSLFVSVILNLVISLFVQTFFALRIFRLCSPRFRWWLVSLIGLLVVAHFCFGIETVIFLFIKKEFRRLSEITLFAAMPFALFAVLSDIVIAISLCVLLHSSRTSFRKTNALVTTLIIYAINRCLLTSVVAVAEVIAFAITPKSLWFLAIDFVIGKLYANSLLATLNARSSIRGTQSSQINSVGLSNLAFEEDAEAGGHVIHLSPAAPSVSRSTCSPGRGSRSSDKKVDDSNFLSM</sequence>
<dbReference type="InterPro" id="IPR045339">
    <property type="entry name" value="DUF6534"/>
</dbReference>
<dbReference type="EMBL" id="JASNQZ010000010">
    <property type="protein sequence ID" value="KAL0952970.1"/>
    <property type="molecule type" value="Genomic_DNA"/>
</dbReference>
<feature type="transmembrane region" description="Helical" evidence="2">
    <location>
        <begin position="165"/>
        <end position="190"/>
    </location>
</feature>
<keyword evidence="5" id="KW-1185">Reference proteome</keyword>
<dbReference type="PANTHER" id="PTHR40465">
    <property type="entry name" value="CHROMOSOME 1, WHOLE GENOME SHOTGUN SEQUENCE"/>
    <property type="match status" value="1"/>
</dbReference>
<feature type="transmembrane region" description="Helical" evidence="2">
    <location>
        <begin position="127"/>
        <end position="153"/>
    </location>
</feature>
<protein>
    <recommendedName>
        <fullName evidence="3">DUF6534 domain-containing protein</fullName>
    </recommendedName>
</protein>
<feature type="transmembrane region" description="Helical" evidence="2">
    <location>
        <begin position="90"/>
        <end position="115"/>
    </location>
</feature>
<keyword evidence="2" id="KW-1133">Transmembrane helix</keyword>